<gene>
    <name evidence="3" type="ordered locus">ambt_00180</name>
</gene>
<dbReference type="HOGENOM" id="CLU_1559740_0_0_6"/>
<dbReference type="AlphaFoldDB" id="F5Z9Y5"/>
<dbReference type="InterPro" id="IPR018247">
    <property type="entry name" value="EF_Hand_1_Ca_BS"/>
</dbReference>
<organism evidence="3 4">
    <name type="scientific">Alteromonas naphthalenivorans</name>
    <dbReference type="NCBI Taxonomy" id="715451"/>
    <lineage>
        <taxon>Bacteria</taxon>
        <taxon>Pseudomonadati</taxon>
        <taxon>Pseudomonadota</taxon>
        <taxon>Gammaproteobacteria</taxon>
        <taxon>Alteromonadales</taxon>
        <taxon>Alteromonadaceae</taxon>
        <taxon>Alteromonas/Salinimonas group</taxon>
        <taxon>Alteromonas</taxon>
    </lineage>
</organism>
<accession>F5Z9Y5</accession>
<feature type="signal peptide" evidence="1">
    <location>
        <begin position="1"/>
        <end position="20"/>
    </location>
</feature>
<sequence length="171" mass="18369">MKKLSLSMLMSTLITSSVMASSNGKIETSFTGLDSDGDELLTSSELEGTSLAPYLENIDTNGDSAINLSEFNEYVKANTSKFSEDVIATVDENSVEDAVSVEKVDDVENSAMVSAVVVNFEKADLNENGTLSSAEVSKVNIDGNFTKMDKDGDGALTKTELEHYLKMKGKQ</sequence>
<protein>
    <recommendedName>
        <fullName evidence="2">EF-hand domain-containing protein</fullName>
    </recommendedName>
</protein>
<dbReference type="PROSITE" id="PS50222">
    <property type="entry name" value="EF_HAND_2"/>
    <property type="match status" value="1"/>
</dbReference>
<keyword evidence="4" id="KW-1185">Reference proteome</keyword>
<reference evidence="3 4" key="1">
    <citation type="journal article" date="2011" name="J. Bacteriol.">
        <title>Complete genome sequence of the polycyclic aromatic hydrocarbon-degrading bacterium Alteromonas sp. strain SN2.</title>
        <authorList>
            <person name="Jin H.M."/>
            <person name="Jeong H."/>
            <person name="Moon E.J."/>
            <person name="Math R.K."/>
            <person name="Lee K."/>
            <person name="Kim H.J."/>
            <person name="Jeon C.O."/>
            <person name="Oh T.K."/>
            <person name="Kim J.F."/>
        </authorList>
    </citation>
    <scope>NUCLEOTIDE SEQUENCE [LARGE SCALE GENOMIC DNA]</scope>
    <source>
        <strain evidence="4">JCM 17741 / KACC 18427 / KCTC 11700BP / SN2</strain>
    </source>
</reference>
<evidence type="ECO:0000256" key="1">
    <source>
        <dbReference type="SAM" id="SignalP"/>
    </source>
</evidence>
<dbReference type="InterPro" id="IPR011992">
    <property type="entry name" value="EF-hand-dom_pair"/>
</dbReference>
<evidence type="ECO:0000259" key="2">
    <source>
        <dbReference type="PROSITE" id="PS50222"/>
    </source>
</evidence>
<proteinExistence type="predicted"/>
<evidence type="ECO:0000313" key="3">
    <source>
        <dbReference type="EMBL" id="AEF01599.1"/>
    </source>
</evidence>
<dbReference type="GO" id="GO:0005509">
    <property type="term" value="F:calcium ion binding"/>
    <property type="evidence" value="ECO:0007669"/>
    <property type="project" value="InterPro"/>
</dbReference>
<dbReference type="OrthoDB" id="6169885at2"/>
<dbReference type="KEGG" id="alt:ambt_00180"/>
<keyword evidence="1" id="KW-0732">Signal</keyword>
<dbReference type="PROSITE" id="PS00018">
    <property type="entry name" value="EF_HAND_1"/>
    <property type="match status" value="1"/>
</dbReference>
<dbReference type="Gene3D" id="1.10.238.10">
    <property type="entry name" value="EF-hand"/>
    <property type="match status" value="2"/>
</dbReference>
<feature type="chain" id="PRO_5003336752" description="EF-hand domain-containing protein" evidence="1">
    <location>
        <begin position="21"/>
        <end position="171"/>
    </location>
</feature>
<feature type="domain" description="EF-hand" evidence="2">
    <location>
        <begin position="145"/>
        <end position="171"/>
    </location>
</feature>
<dbReference type="RefSeq" id="WP_013782541.1">
    <property type="nucleotide sequence ID" value="NC_015554.1"/>
</dbReference>
<dbReference type="Pfam" id="PF13202">
    <property type="entry name" value="EF-hand_5"/>
    <property type="match status" value="2"/>
</dbReference>
<name>F5Z9Y5_ALTNA</name>
<dbReference type="SUPFAM" id="SSF47473">
    <property type="entry name" value="EF-hand"/>
    <property type="match status" value="1"/>
</dbReference>
<evidence type="ECO:0000313" key="4">
    <source>
        <dbReference type="Proteomes" id="UP000000683"/>
    </source>
</evidence>
<dbReference type="InterPro" id="IPR002048">
    <property type="entry name" value="EF_hand_dom"/>
</dbReference>
<dbReference type="Proteomes" id="UP000000683">
    <property type="component" value="Chromosome"/>
</dbReference>
<dbReference type="EMBL" id="CP002339">
    <property type="protein sequence ID" value="AEF01599.1"/>
    <property type="molecule type" value="Genomic_DNA"/>
</dbReference>